<dbReference type="KEGG" id="sbae:DSM104329_00441"/>
<protein>
    <recommendedName>
        <fullName evidence="1">DSBA-like thioredoxin domain-containing protein</fullName>
    </recommendedName>
</protein>
<dbReference type="GO" id="GO:0016491">
    <property type="term" value="F:oxidoreductase activity"/>
    <property type="evidence" value="ECO:0007669"/>
    <property type="project" value="InterPro"/>
</dbReference>
<proteinExistence type="predicted"/>
<dbReference type="RefSeq" id="WP_259313759.1">
    <property type="nucleotide sequence ID" value="NZ_CP087164.1"/>
</dbReference>
<keyword evidence="3" id="KW-1185">Reference proteome</keyword>
<feature type="domain" description="DSBA-like thioredoxin" evidence="1">
    <location>
        <begin position="4"/>
        <end position="164"/>
    </location>
</feature>
<evidence type="ECO:0000259" key="1">
    <source>
        <dbReference type="Pfam" id="PF01323"/>
    </source>
</evidence>
<name>A0A9E6XSY2_9ACTN</name>
<dbReference type="InterPro" id="IPR001853">
    <property type="entry name" value="DSBA-like_thioredoxin_dom"/>
</dbReference>
<dbReference type="InterPro" id="IPR036249">
    <property type="entry name" value="Thioredoxin-like_sf"/>
</dbReference>
<sequence length="288" mass="31813">MAVTVVEFTDPGCPFAYSAEPHRRRLQWLYGDLEVDWKLRMVVLARSPQEYVDKGFTPDRQAEAFERISAQYGMPIDLAPRPRMAATLPACTAVVATRLHRPELETAILRRLRLRHFAGSLLDDPATIAGAATDVGLDPAELDRWMAEDAVRTAVDADAAAARRPMPAARILDHKLANWSGGRRYTCPSYEITRGRDGVTISIPGFQPFAVYDVVMANLLPDVERREAPGSVREVLEWAGEPLATQEVAAVCDISRDEAREQLEQVAVPQALGTDAVWALRAQQRAAA</sequence>
<dbReference type="SUPFAM" id="SSF52833">
    <property type="entry name" value="Thioredoxin-like"/>
    <property type="match status" value="1"/>
</dbReference>
<gene>
    <name evidence="2" type="ORF">DSM104329_00441</name>
</gene>
<organism evidence="2 3">
    <name type="scientific">Capillimicrobium parvum</name>
    <dbReference type="NCBI Taxonomy" id="2884022"/>
    <lineage>
        <taxon>Bacteria</taxon>
        <taxon>Bacillati</taxon>
        <taxon>Actinomycetota</taxon>
        <taxon>Thermoleophilia</taxon>
        <taxon>Solirubrobacterales</taxon>
        <taxon>Capillimicrobiaceae</taxon>
        <taxon>Capillimicrobium</taxon>
    </lineage>
</organism>
<evidence type="ECO:0000313" key="3">
    <source>
        <dbReference type="Proteomes" id="UP001162834"/>
    </source>
</evidence>
<dbReference type="Proteomes" id="UP001162834">
    <property type="component" value="Chromosome"/>
</dbReference>
<dbReference type="EMBL" id="CP087164">
    <property type="protein sequence ID" value="UGS34070.1"/>
    <property type="molecule type" value="Genomic_DNA"/>
</dbReference>
<dbReference type="Pfam" id="PF01323">
    <property type="entry name" value="DSBA"/>
    <property type="match status" value="1"/>
</dbReference>
<reference evidence="2" key="1">
    <citation type="journal article" date="2022" name="Int. J. Syst. Evol. Microbiol.">
        <title>Pseudomonas aegrilactucae sp. nov. and Pseudomonas morbosilactucae sp. nov., pathogens causing bacterial rot of lettuce in Japan.</title>
        <authorList>
            <person name="Sawada H."/>
            <person name="Fujikawa T."/>
            <person name="Satou M."/>
        </authorList>
    </citation>
    <scope>NUCLEOTIDE SEQUENCE</scope>
    <source>
        <strain evidence="2">0166_1</strain>
    </source>
</reference>
<dbReference type="Gene3D" id="3.40.30.10">
    <property type="entry name" value="Glutaredoxin"/>
    <property type="match status" value="1"/>
</dbReference>
<accession>A0A9E6XSY2</accession>
<dbReference type="AlphaFoldDB" id="A0A9E6XSY2"/>
<evidence type="ECO:0000313" key="2">
    <source>
        <dbReference type="EMBL" id="UGS34070.1"/>
    </source>
</evidence>